<dbReference type="Pfam" id="PF07624">
    <property type="entry name" value="PSD2"/>
    <property type="match status" value="1"/>
</dbReference>
<accession>A0ABY7VUF3</accession>
<proteinExistence type="predicted"/>
<dbReference type="Pfam" id="PF07631">
    <property type="entry name" value="PSD4"/>
    <property type="match status" value="1"/>
</dbReference>
<dbReference type="Pfam" id="PF07635">
    <property type="entry name" value="PSCyt1"/>
    <property type="match status" value="1"/>
</dbReference>
<evidence type="ECO:0000259" key="1">
    <source>
        <dbReference type="PROSITE" id="PS50006"/>
    </source>
</evidence>
<dbReference type="RefSeq" id="WP_274150978.1">
    <property type="nucleotide sequence ID" value="NZ_CP117811.1"/>
</dbReference>
<keyword evidence="3" id="KW-1185">Reference proteome</keyword>
<dbReference type="InterPro" id="IPR013039">
    <property type="entry name" value="DUF1588"/>
</dbReference>
<dbReference type="Proteomes" id="UP001214250">
    <property type="component" value="Chromosome 1"/>
</dbReference>
<dbReference type="Gene3D" id="2.60.200.20">
    <property type="match status" value="1"/>
</dbReference>
<sequence>MKFVFLNGSLKGRKLDTDQSIISIGSDKSNLLVIPEPGISSKHAHIEKLDGQWMVIDAKSTNGIFINGQKVEHKANLSDYDTIKLAEVEFVVLITEEVIASLKEKPLVTFAAEKKQPLKAVETAQKFSSKNKARQKLKHQKKKGFSKALSLAIFTGVVLAACVVGQKELSQAPKDVNTKTAPTELADKIESPEAQVVPLSEKFTPEAKTETLVAAKPKPLIGDVLYDYIDKYCFSCHNDKKQKGKLRIDDSDFAISSHKAISHWREILDAINGGDMPPEDEKQPSKKELSGVIGELTNRLQKAQEKLASTGGVITMRHLNRREYKGSIADLFGAPLSTQNLPSDSPEGLDTDGSEQFFTINHQKIYYTKAIDILSSAYVSINEKRKYTAKQRFDPEVFQRKHMKRQFDQFTKGEIDIEKYRSYTQKDLVKAMQKKYPGKVGRILVPRAIRGLLDENLEFGANNRIVCNFTVAPGQKYKFTVVTFGSSDKIGSLSFEGSEALKLKFDSTKKRHEASVIITGSLLLDKHRVYDKYQTSHKRGFVVYAPENGYFDYFLLEPIETEKSHFEECFEPIISNKSVSDKQLREALVKFCDRAFRNVEPANAFIDSLIKNYRSEREIGAAPGEALKSQLATVLSSASFLYMKEYSKGLGQEIAAPDYANRLAFFMWGAPPDQKLLEAARRGELQSADGVAKQIKEMLSSEERELALGSFFGQWFGLDRLSAAEIKPPFGEFVRKEPLHYFKYMLENNLPIESLIDSDFAVVNQQLANHYGIKGEFNGFRAVKLPANSKRGGVLTQVAFLAMGSNGGKVSPTIRGTIIRSKFLNDTPPPPPPNVPQLAVQDDGTQTIRQLVDLHKSVPQCNSCHEKIDPLGYGLENFDHLGNFREEVRLKRQPDSDRKDTHLVKIDPSGYLDTSHTFNDLEGFKAQLITQKEKLARSMFEEMLSYGIGRKLEFIDEPEIEKCLERLKKRDYRVLDMVLEVVNSKTFRSK</sequence>
<protein>
    <submittedName>
        <fullName evidence="2">DUF1588 domain-containing protein</fullName>
    </submittedName>
</protein>
<dbReference type="InterPro" id="IPR008984">
    <property type="entry name" value="SMAD_FHA_dom_sf"/>
</dbReference>
<dbReference type="SMART" id="SM00240">
    <property type="entry name" value="FHA"/>
    <property type="match status" value="1"/>
</dbReference>
<dbReference type="EMBL" id="CP117811">
    <property type="protein sequence ID" value="WDE96908.1"/>
    <property type="molecule type" value="Genomic_DNA"/>
</dbReference>
<dbReference type="PANTHER" id="PTHR23308">
    <property type="entry name" value="NUCLEAR INHIBITOR OF PROTEIN PHOSPHATASE-1"/>
    <property type="match status" value="1"/>
</dbReference>
<dbReference type="Pfam" id="PF00498">
    <property type="entry name" value="FHA"/>
    <property type="match status" value="1"/>
</dbReference>
<dbReference type="Pfam" id="PF07627">
    <property type="entry name" value="PSCyt3"/>
    <property type="match status" value="1"/>
</dbReference>
<dbReference type="InterPro" id="IPR000253">
    <property type="entry name" value="FHA_dom"/>
</dbReference>
<dbReference type="InterPro" id="IPR011429">
    <property type="entry name" value="Cyt_c_Planctomycete-type"/>
</dbReference>
<dbReference type="InterPro" id="IPR013042">
    <property type="entry name" value="DUF1592"/>
</dbReference>
<dbReference type="Pfam" id="PF07626">
    <property type="entry name" value="PSD3"/>
    <property type="match status" value="1"/>
</dbReference>
<dbReference type="InterPro" id="IPR013036">
    <property type="entry name" value="DUF1587"/>
</dbReference>
<dbReference type="SUPFAM" id="SSF49879">
    <property type="entry name" value="SMAD/FHA domain"/>
    <property type="match status" value="1"/>
</dbReference>
<dbReference type="PROSITE" id="PS50006">
    <property type="entry name" value="FHA_DOMAIN"/>
    <property type="match status" value="1"/>
</dbReference>
<gene>
    <name evidence="2" type="ORF">PQO03_02905</name>
</gene>
<dbReference type="CDD" id="cd00060">
    <property type="entry name" value="FHA"/>
    <property type="match status" value="1"/>
</dbReference>
<feature type="domain" description="FHA" evidence="1">
    <location>
        <begin position="12"/>
        <end position="71"/>
    </location>
</feature>
<dbReference type="InterPro" id="IPR050923">
    <property type="entry name" value="Cell_Proc_Reg/RNA_Proc"/>
</dbReference>
<name>A0ABY7VUF3_9BACT</name>
<evidence type="ECO:0000313" key="2">
    <source>
        <dbReference type="EMBL" id="WDE96908.1"/>
    </source>
</evidence>
<reference evidence="2 3" key="1">
    <citation type="submission" date="2023-02" db="EMBL/GenBank/DDBJ databases">
        <title>Genome sequence of Lentisphaera profundi SAORIC-696.</title>
        <authorList>
            <person name="Kim e."/>
            <person name="Cho J.-C."/>
            <person name="Choi A."/>
            <person name="Kang I."/>
        </authorList>
    </citation>
    <scope>NUCLEOTIDE SEQUENCE [LARGE SCALE GENOMIC DNA]</scope>
    <source>
        <strain evidence="2 3">SAORIC-696</strain>
    </source>
</reference>
<evidence type="ECO:0000313" key="3">
    <source>
        <dbReference type="Proteomes" id="UP001214250"/>
    </source>
</evidence>
<dbReference type="InterPro" id="IPR011478">
    <property type="entry name" value="DUF1585"/>
</dbReference>
<organism evidence="2 3">
    <name type="scientific">Lentisphaera profundi</name>
    <dbReference type="NCBI Taxonomy" id="1658616"/>
    <lineage>
        <taxon>Bacteria</taxon>
        <taxon>Pseudomonadati</taxon>
        <taxon>Lentisphaerota</taxon>
        <taxon>Lentisphaeria</taxon>
        <taxon>Lentisphaerales</taxon>
        <taxon>Lentisphaeraceae</taxon>
        <taxon>Lentisphaera</taxon>
    </lineage>
</organism>